<dbReference type="PANTHER" id="PTHR39153:SF1">
    <property type="entry name" value="AGR244WP"/>
    <property type="match status" value="1"/>
</dbReference>
<dbReference type="EMBL" id="KN714692">
    <property type="protein sequence ID" value="KUI56809.1"/>
    <property type="molecule type" value="Genomic_DNA"/>
</dbReference>
<gene>
    <name evidence="1" type="ORF">VP1G_04120</name>
</gene>
<keyword evidence="2" id="KW-1185">Reference proteome</keyword>
<organism evidence="1 2">
    <name type="scientific">Cytospora mali</name>
    <name type="common">Apple Valsa canker fungus</name>
    <name type="synonym">Valsa mali</name>
    <dbReference type="NCBI Taxonomy" id="578113"/>
    <lineage>
        <taxon>Eukaryota</taxon>
        <taxon>Fungi</taxon>
        <taxon>Dikarya</taxon>
        <taxon>Ascomycota</taxon>
        <taxon>Pezizomycotina</taxon>
        <taxon>Sordariomycetes</taxon>
        <taxon>Sordariomycetidae</taxon>
        <taxon>Diaporthales</taxon>
        <taxon>Cytosporaceae</taxon>
        <taxon>Cytospora</taxon>
    </lineage>
</organism>
<accession>A0A194UYU4</accession>
<dbReference type="Proteomes" id="UP000078576">
    <property type="component" value="Unassembled WGS sequence"/>
</dbReference>
<reference evidence="2" key="1">
    <citation type="submission" date="2014-12" db="EMBL/GenBank/DDBJ databases">
        <title>Genome Sequence of Valsa Canker Pathogens Uncovers a Specific Adaption of Colonization on Woody Bark.</title>
        <authorList>
            <person name="Yin Z."/>
            <person name="Liu H."/>
            <person name="Gao X."/>
            <person name="Li Z."/>
            <person name="Song N."/>
            <person name="Ke X."/>
            <person name="Dai Q."/>
            <person name="Wu Y."/>
            <person name="Sun Y."/>
            <person name="Xu J.-R."/>
            <person name="Kang Z.K."/>
            <person name="Wang L."/>
            <person name="Huang L."/>
        </authorList>
    </citation>
    <scope>NUCLEOTIDE SEQUENCE [LARGE SCALE GENOMIC DNA]</scope>
    <source>
        <strain evidence="2">SXYL134</strain>
    </source>
</reference>
<name>A0A194UYU4_CYTMA</name>
<dbReference type="AlphaFoldDB" id="A0A194UYU4"/>
<protein>
    <recommendedName>
        <fullName evidence="3">Imidazoleglycerol-phosphate dehydratase</fullName>
    </recommendedName>
</protein>
<sequence length="197" mass="22687">MWLRGPTSPELSHMTQFCILPDPAQAPSISQDHILTPRRARRPEESRHQPRHHPKVYFSSYPSNYGVSERIALLHLPPLRFGPGQEPKMRSHDAMKDEEAVNAAWEATRGAVYGAVKWGAFTGILSGIGYYTSPIYRGLTIQFKVYIQMSGMVVGSMIEADHRMRQYEAHVRMQRRIARDRALWQKFEEEYGKDDES</sequence>
<dbReference type="InterPro" id="IPR038882">
    <property type="entry name" value="Rcf3"/>
</dbReference>
<dbReference type="OrthoDB" id="3979469at2759"/>
<evidence type="ECO:0000313" key="1">
    <source>
        <dbReference type="EMBL" id="KUI56809.1"/>
    </source>
</evidence>
<proteinExistence type="predicted"/>
<evidence type="ECO:0008006" key="3">
    <source>
        <dbReference type="Google" id="ProtNLM"/>
    </source>
</evidence>
<evidence type="ECO:0000313" key="2">
    <source>
        <dbReference type="Proteomes" id="UP000078576"/>
    </source>
</evidence>
<dbReference type="PANTHER" id="PTHR39153">
    <property type="entry name" value="AGR244WP"/>
    <property type="match status" value="1"/>
</dbReference>